<gene>
    <name evidence="2" type="ORF">BJ508DRAFT_325322</name>
</gene>
<feature type="chain" id="PRO_5018253668" evidence="1">
    <location>
        <begin position="21"/>
        <end position="168"/>
    </location>
</feature>
<dbReference type="Proteomes" id="UP000275078">
    <property type="component" value="Unassembled WGS sequence"/>
</dbReference>
<evidence type="ECO:0000256" key="1">
    <source>
        <dbReference type="SAM" id="SignalP"/>
    </source>
</evidence>
<accession>A0A3N4IEJ9</accession>
<dbReference type="OrthoDB" id="3814607at2759"/>
<keyword evidence="1" id="KW-0732">Signal</keyword>
<keyword evidence="3" id="KW-1185">Reference proteome</keyword>
<dbReference type="AlphaFoldDB" id="A0A3N4IEJ9"/>
<dbReference type="EMBL" id="ML119670">
    <property type="protein sequence ID" value="RPA82580.1"/>
    <property type="molecule type" value="Genomic_DNA"/>
</dbReference>
<name>A0A3N4IEJ9_ASCIM</name>
<proteinExistence type="predicted"/>
<sequence>MLSIKNLFLYGLLAASTALAAPTEELVESSTGLSPVKRKLPNKCEAHIHIDTSNDLCTINCTSKYAIKVVDKPGNMMGYNFQWSAPGVWYDTNPNYPRIKIKTTKGLELWIDGKMPPGTIPAEWRRIFTLHYGSQHWNSMQCPTWKEKRATGSNGYRNEYDLWCEFDC</sequence>
<organism evidence="2 3">
    <name type="scientific">Ascobolus immersus RN42</name>
    <dbReference type="NCBI Taxonomy" id="1160509"/>
    <lineage>
        <taxon>Eukaryota</taxon>
        <taxon>Fungi</taxon>
        <taxon>Dikarya</taxon>
        <taxon>Ascomycota</taxon>
        <taxon>Pezizomycotina</taxon>
        <taxon>Pezizomycetes</taxon>
        <taxon>Pezizales</taxon>
        <taxon>Ascobolaceae</taxon>
        <taxon>Ascobolus</taxon>
    </lineage>
</organism>
<evidence type="ECO:0000313" key="3">
    <source>
        <dbReference type="Proteomes" id="UP000275078"/>
    </source>
</evidence>
<reference evidence="2 3" key="1">
    <citation type="journal article" date="2018" name="Nat. Ecol. Evol.">
        <title>Pezizomycetes genomes reveal the molecular basis of ectomycorrhizal truffle lifestyle.</title>
        <authorList>
            <person name="Murat C."/>
            <person name="Payen T."/>
            <person name="Noel B."/>
            <person name="Kuo A."/>
            <person name="Morin E."/>
            <person name="Chen J."/>
            <person name="Kohler A."/>
            <person name="Krizsan K."/>
            <person name="Balestrini R."/>
            <person name="Da Silva C."/>
            <person name="Montanini B."/>
            <person name="Hainaut M."/>
            <person name="Levati E."/>
            <person name="Barry K.W."/>
            <person name="Belfiori B."/>
            <person name="Cichocki N."/>
            <person name="Clum A."/>
            <person name="Dockter R.B."/>
            <person name="Fauchery L."/>
            <person name="Guy J."/>
            <person name="Iotti M."/>
            <person name="Le Tacon F."/>
            <person name="Lindquist E.A."/>
            <person name="Lipzen A."/>
            <person name="Malagnac F."/>
            <person name="Mello A."/>
            <person name="Molinier V."/>
            <person name="Miyauchi S."/>
            <person name="Poulain J."/>
            <person name="Riccioni C."/>
            <person name="Rubini A."/>
            <person name="Sitrit Y."/>
            <person name="Splivallo R."/>
            <person name="Traeger S."/>
            <person name="Wang M."/>
            <person name="Zifcakova L."/>
            <person name="Wipf D."/>
            <person name="Zambonelli A."/>
            <person name="Paolocci F."/>
            <person name="Nowrousian M."/>
            <person name="Ottonello S."/>
            <person name="Baldrian P."/>
            <person name="Spatafora J.W."/>
            <person name="Henrissat B."/>
            <person name="Nagy L.G."/>
            <person name="Aury J.M."/>
            <person name="Wincker P."/>
            <person name="Grigoriev I.V."/>
            <person name="Bonfante P."/>
            <person name="Martin F.M."/>
        </authorList>
    </citation>
    <scope>NUCLEOTIDE SEQUENCE [LARGE SCALE GENOMIC DNA]</scope>
    <source>
        <strain evidence="2 3">RN42</strain>
    </source>
</reference>
<protein>
    <submittedName>
        <fullName evidence="2">Uncharacterized protein</fullName>
    </submittedName>
</protein>
<feature type="signal peptide" evidence="1">
    <location>
        <begin position="1"/>
        <end position="20"/>
    </location>
</feature>
<evidence type="ECO:0000313" key="2">
    <source>
        <dbReference type="EMBL" id="RPA82580.1"/>
    </source>
</evidence>